<evidence type="ECO:0000256" key="10">
    <source>
        <dbReference type="PROSITE-ProRule" id="PRU10141"/>
    </source>
</evidence>
<evidence type="ECO:0000256" key="8">
    <source>
        <dbReference type="ARBA" id="ARBA00047899"/>
    </source>
</evidence>
<dbReference type="Gene3D" id="3.30.200.20">
    <property type="entry name" value="Phosphorylase Kinase, domain 1"/>
    <property type="match status" value="1"/>
</dbReference>
<keyword evidence="7 10" id="KW-0067">ATP-binding</keyword>
<dbReference type="SMART" id="SM00220">
    <property type="entry name" value="S_TKc"/>
    <property type="match status" value="1"/>
</dbReference>
<keyword evidence="4" id="KW-0808">Transferase</keyword>
<comment type="catalytic activity">
    <reaction evidence="9">
        <text>L-seryl-[protein] + ATP = O-phospho-L-seryl-[protein] + ADP + H(+)</text>
        <dbReference type="Rhea" id="RHEA:17989"/>
        <dbReference type="Rhea" id="RHEA-COMP:9863"/>
        <dbReference type="Rhea" id="RHEA-COMP:11604"/>
        <dbReference type="ChEBI" id="CHEBI:15378"/>
        <dbReference type="ChEBI" id="CHEBI:29999"/>
        <dbReference type="ChEBI" id="CHEBI:30616"/>
        <dbReference type="ChEBI" id="CHEBI:83421"/>
        <dbReference type="ChEBI" id="CHEBI:456216"/>
        <dbReference type="EC" id="2.7.11.1"/>
    </reaction>
</comment>
<dbReference type="FunFam" id="3.30.200.20:FF:000097">
    <property type="entry name" value="Probable serine/threonine-protein kinase nek1"/>
    <property type="match status" value="1"/>
</dbReference>
<dbReference type="Pfam" id="PF00069">
    <property type="entry name" value="Pkinase"/>
    <property type="match status" value="1"/>
</dbReference>
<dbReference type="GO" id="GO:0005524">
    <property type="term" value="F:ATP binding"/>
    <property type="evidence" value="ECO:0007669"/>
    <property type="project" value="UniProtKB-UniRule"/>
</dbReference>
<dbReference type="PROSITE" id="PS00108">
    <property type="entry name" value="PROTEIN_KINASE_ST"/>
    <property type="match status" value="1"/>
</dbReference>
<gene>
    <name evidence="13" type="ORF">BJ684DRAFT_11961</name>
</gene>
<accession>A0A4P9Y047</accession>
<dbReference type="PANTHER" id="PTHR44899:SF10">
    <property type="entry name" value="NIMA-RELATED KINASE 2"/>
    <property type="match status" value="1"/>
</dbReference>
<dbReference type="EMBL" id="KZ988470">
    <property type="protein sequence ID" value="RKP12123.1"/>
    <property type="molecule type" value="Genomic_DNA"/>
</dbReference>
<dbReference type="Gene3D" id="1.10.510.10">
    <property type="entry name" value="Transferase(Phosphotransferase) domain 1"/>
    <property type="match status" value="1"/>
</dbReference>
<evidence type="ECO:0000313" key="13">
    <source>
        <dbReference type="EMBL" id="RKP12123.1"/>
    </source>
</evidence>
<evidence type="ECO:0000256" key="3">
    <source>
        <dbReference type="ARBA" id="ARBA00022527"/>
    </source>
</evidence>
<feature type="domain" description="Protein kinase" evidence="12">
    <location>
        <begin position="5"/>
        <end position="275"/>
    </location>
</feature>
<feature type="binding site" evidence="10">
    <location>
        <position position="34"/>
    </location>
    <ligand>
        <name>ATP</name>
        <dbReference type="ChEBI" id="CHEBI:30616"/>
    </ligand>
</feature>
<dbReference type="Proteomes" id="UP000267251">
    <property type="component" value="Unassembled WGS sequence"/>
</dbReference>
<dbReference type="PIRSF" id="PIRSF000654">
    <property type="entry name" value="Integrin-linked_kinase"/>
    <property type="match status" value="1"/>
</dbReference>
<evidence type="ECO:0000313" key="14">
    <source>
        <dbReference type="Proteomes" id="UP000267251"/>
    </source>
</evidence>
<evidence type="ECO:0000256" key="1">
    <source>
        <dbReference type="ARBA" id="ARBA00010886"/>
    </source>
</evidence>
<reference evidence="14" key="1">
    <citation type="journal article" date="2018" name="Nat. Microbiol.">
        <title>Leveraging single-cell genomics to expand the fungal tree of life.</title>
        <authorList>
            <person name="Ahrendt S.R."/>
            <person name="Quandt C.A."/>
            <person name="Ciobanu D."/>
            <person name="Clum A."/>
            <person name="Salamov A."/>
            <person name="Andreopoulos B."/>
            <person name="Cheng J.F."/>
            <person name="Woyke T."/>
            <person name="Pelin A."/>
            <person name="Henrissat B."/>
            <person name="Reynolds N.K."/>
            <person name="Benny G.L."/>
            <person name="Smith M.E."/>
            <person name="James T.Y."/>
            <person name="Grigoriev I.V."/>
        </authorList>
    </citation>
    <scope>NUCLEOTIDE SEQUENCE [LARGE SCALE GENOMIC DNA]</scope>
</reference>
<feature type="non-terminal residue" evidence="13">
    <location>
        <position position="289"/>
    </location>
</feature>
<comment type="similarity">
    <text evidence="1">Belongs to the protein kinase superfamily. NEK Ser/Thr protein kinase family. NIMA subfamily.</text>
</comment>
<evidence type="ECO:0000256" key="6">
    <source>
        <dbReference type="ARBA" id="ARBA00022777"/>
    </source>
</evidence>
<dbReference type="PROSITE" id="PS00107">
    <property type="entry name" value="PROTEIN_KINASE_ATP"/>
    <property type="match status" value="1"/>
</dbReference>
<keyword evidence="6 13" id="KW-0418">Kinase</keyword>
<sequence>MLDKYKIVEEIGRGSYGVIYKVQRFADNKMLVAKTVKYAHMSNRERQQVVEEVQVLRSLNHPNIVKYIDRQIDLDTKILYIIMEYCAGGDLAKVIDRHKSAGRLISEKVVWKLTAQLLMALHACHGGEQPYFTMGASSSIILHRDLKPANVLLDEEGNVKLGDFGLSRSLQSDDLAQTYVGTPYYMSPEVVSRSAYNEKSDMWALGCLVYQICTLDTPFKAETRDELAYVIRRGKVRSIPRDQYSEGLSRFIFTLLQVDPDVRPTAKDCLTHERIKPHVLSQVVMNGYV</sequence>
<dbReference type="InterPro" id="IPR011009">
    <property type="entry name" value="Kinase-like_dom_sf"/>
</dbReference>
<dbReference type="InterPro" id="IPR000719">
    <property type="entry name" value="Prot_kinase_dom"/>
</dbReference>
<dbReference type="AlphaFoldDB" id="A0A4P9Y047"/>
<evidence type="ECO:0000259" key="12">
    <source>
        <dbReference type="PROSITE" id="PS50011"/>
    </source>
</evidence>
<dbReference type="EC" id="2.7.11.1" evidence="2"/>
<name>A0A4P9Y047_9FUNG</name>
<keyword evidence="14" id="KW-1185">Reference proteome</keyword>
<comment type="catalytic activity">
    <reaction evidence="8">
        <text>L-threonyl-[protein] + ATP = O-phospho-L-threonyl-[protein] + ADP + H(+)</text>
        <dbReference type="Rhea" id="RHEA:46608"/>
        <dbReference type="Rhea" id="RHEA-COMP:11060"/>
        <dbReference type="Rhea" id="RHEA-COMP:11605"/>
        <dbReference type="ChEBI" id="CHEBI:15378"/>
        <dbReference type="ChEBI" id="CHEBI:30013"/>
        <dbReference type="ChEBI" id="CHEBI:30616"/>
        <dbReference type="ChEBI" id="CHEBI:61977"/>
        <dbReference type="ChEBI" id="CHEBI:456216"/>
        <dbReference type="EC" id="2.7.11.1"/>
    </reaction>
</comment>
<organism evidence="13 14">
    <name type="scientific">Piptocephalis cylindrospora</name>
    <dbReference type="NCBI Taxonomy" id="1907219"/>
    <lineage>
        <taxon>Eukaryota</taxon>
        <taxon>Fungi</taxon>
        <taxon>Fungi incertae sedis</taxon>
        <taxon>Zoopagomycota</taxon>
        <taxon>Zoopagomycotina</taxon>
        <taxon>Zoopagomycetes</taxon>
        <taxon>Zoopagales</taxon>
        <taxon>Piptocephalidaceae</taxon>
        <taxon>Piptocephalis</taxon>
    </lineage>
</organism>
<dbReference type="InterPro" id="IPR017441">
    <property type="entry name" value="Protein_kinase_ATP_BS"/>
</dbReference>
<evidence type="ECO:0000256" key="4">
    <source>
        <dbReference type="ARBA" id="ARBA00022679"/>
    </source>
</evidence>
<dbReference type="SUPFAM" id="SSF56112">
    <property type="entry name" value="Protein kinase-like (PK-like)"/>
    <property type="match status" value="1"/>
</dbReference>
<dbReference type="InterPro" id="IPR008271">
    <property type="entry name" value="Ser/Thr_kinase_AS"/>
</dbReference>
<dbReference type="OrthoDB" id="10250725at2759"/>
<evidence type="ECO:0000256" key="7">
    <source>
        <dbReference type="ARBA" id="ARBA00022840"/>
    </source>
</evidence>
<dbReference type="GO" id="GO:0004674">
    <property type="term" value="F:protein serine/threonine kinase activity"/>
    <property type="evidence" value="ECO:0007669"/>
    <property type="project" value="UniProtKB-KW"/>
</dbReference>
<proteinExistence type="inferred from homology"/>
<evidence type="ECO:0000256" key="2">
    <source>
        <dbReference type="ARBA" id="ARBA00012513"/>
    </source>
</evidence>
<dbReference type="PROSITE" id="PS50011">
    <property type="entry name" value="PROTEIN_KINASE_DOM"/>
    <property type="match status" value="1"/>
</dbReference>
<evidence type="ECO:0000256" key="11">
    <source>
        <dbReference type="RuleBase" id="RU000304"/>
    </source>
</evidence>
<dbReference type="PANTHER" id="PTHR44899">
    <property type="entry name" value="CAMK FAMILY PROTEIN KINASE"/>
    <property type="match status" value="1"/>
</dbReference>
<keyword evidence="3 11" id="KW-0723">Serine/threonine-protein kinase</keyword>
<keyword evidence="5 10" id="KW-0547">Nucleotide-binding</keyword>
<dbReference type="CDD" id="cd08217">
    <property type="entry name" value="STKc_Nek2"/>
    <property type="match status" value="1"/>
</dbReference>
<evidence type="ECO:0000256" key="5">
    <source>
        <dbReference type="ARBA" id="ARBA00022741"/>
    </source>
</evidence>
<protein>
    <recommendedName>
        <fullName evidence="2">non-specific serine/threonine protein kinase</fullName>
        <ecNumber evidence="2">2.7.11.1</ecNumber>
    </recommendedName>
</protein>
<evidence type="ECO:0000256" key="9">
    <source>
        <dbReference type="ARBA" id="ARBA00048679"/>
    </source>
</evidence>
<dbReference type="InterPro" id="IPR051131">
    <property type="entry name" value="NEK_Ser/Thr_kinase_NIMA"/>
</dbReference>